<gene>
    <name evidence="3" type="ORF">F7O44_11125</name>
</gene>
<comment type="caution">
    <text evidence="3">The sequence shown here is derived from an EMBL/GenBank/DDBJ whole genome shotgun (WGS) entry which is preliminary data.</text>
</comment>
<keyword evidence="2" id="KW-0560">Oxidoreductase</keyword>
<evidence type="ECO:0000256" key="1">
    <source>
        <dbReference type="ARBA" id="ARBA00006484"/>
    </source>
</evidence>
<protein>
    <submittedName>
        <fullName evidence="3">SDR family oxidoreductase</fullName>
    </submittedName>
</protein>
<evidence type="ECO:0000313" key="4">
    <source>
        <dbReference type="Proteomes" id="UP000460435"/>
    </source>
</evidence>
<name>A0A7K3M3M0_9ACTN</name>
<proteinExistence type="inferred from homology"/>
<dbReference type="SUPFAM" id="SSF51735">
    <property type="entry name" value="NAD(P)-binding Rossmann-fold domains"/>
    <property type="match status" value="1"/>
</dbReference>
<dbReference type="InterPro" id="IPR036291">
    <property type="entry name" value="NAD(P)-bd_dom_sf"/>
</dbReference>
<evidence type="ECO:0000256" key="2">
    <source>
        <dbReference type="ARBA" id="ARBA00023002"/>
    </source>
</evidence>
<comment type="similarity">
    <text evidence="1">Belongs to the short-chain dehydrogenases/reductases (SDR) family.</text>
</comment>
<dbReference type="Gene3D" id="3.40.50.720">
    <property type="entry name" value="NAD(P)-binding Rossmann-like Domain"/>
    <property type="match status" value="1"/>
</dbReference>
<reference evidence="3 4" key="1">
    <citation type="submission" date="2019-11" db="EMBL/GenBank/DDBJ databases">
        <authorList>
            <person name="Li X.-J."/>
            <person name="Feng X.-M."/>
        </authorList>
    </citation>
    <scope>NUCLEOTIDE SEQUENCE [LARGE SCALE GENOMIC DNA]</scope>
    <source>
        <strain evidence="3 4">XMNu-373</strain>
    </source>
</reference>
<dbReference type="GO" id="GO:0016614">
    <property type="term" value="F:oxidoreductase activity, acting on CH-OH group of donors"/>
    <property type="evidence" value="ECO:0007669"/>
    <property type="project" value="UniProtKB-ARBA"/>
</dbReference>
<dbReference type="PANTHER" id="PTHR48107:SF7">
    <property type="entry name" value="RE15974P"/>
    <property type="match status" value="1"/>
</dbReference>
<accession>A0A7K3M3M0</accession>
<dbReference type="EMBL" id="WLZY01000003">
    <property type="protein sequence ID" value="NDL57627.1"/>
    <property type="molecule type" value="Genomic_DNA"/>
</dbReference>
<dbReference type="NCBIfam" id="NF009389">
    <property type="entry name" value="PRK12748.1"/>
    <property type="match status" value="1"/>
</dbReference>
<dbReference type="CDD" id="cd05233">
    <property type="entry name" value="SDR_c"/>
    <property type="match status" value="1"/>
</dbReference>
<keyword evidence="4" id="KW-1185">Reference proteome</keyword>
<dbReference type="Proteomes" id="UP000460435">
    <property type="component" value="Unassembled WGS sequence"/>
</dbReference>
<dbReference type="InterPro" id="IPR002347">
    <property type="entry name" value="SDR_fam"/>
</dbReference>
<organism evidence="3 4">
    <name type="scientific">Phytoactinopolyspora mesophila</name>
    <dbReference type="NCBI Taxonomy" id="2650750"/>
    <lineage>
        <taxon>Bacteria</taxon>
        <taxon>Bacillati</taxon>
        <taxon>Actinomycetota</taxon>
        <taxon>Actinomycetes</taxon>
        <taxon>Jiangellales</taxon>
        <taxon>Jiangellaceae</taxon>
        <taxon>Phytoactinopolyspora</taxon>
    </lineage>
</organism>
<dbReference type="PRINTS" id="PR00081">
    <property type="entry name" value="GDHRDH"/>
</dbReference>
<dbReference type="PANTHER" id="PTHR48107">
    <property type="entry name" value="NADPH-DEPENDENT ALDEHYDE REDUCTASE-LIKE PROTEIN, CHLOROPLASTIC-RELATED"/>
    <property type="match status" value="1"/>
</dbReference>
<evidence type="ECO:0000313" key="3">
    <source>
        <dbReference type="EMBL" id="NDL57627.1"/>
    </source>
</evidence>
<dbReference type="AlphaFoldDB" id="A0A7K3M3M0"/>
<dbReference type="Pfam" id="PF13561">
    <property type="entry name" value="adh_short_C2"/>
    <property type="match status" value="1"/>
</dbReference>
<sequence>MIPVHHPDVGELRRETFPLAGRVAVVTGASRRDGIGYAIARRLAAYGASVMIHHFRPHDDQQPWGGDDITAVVTGVRAALGWDRAQVAEVSADMADPDAPQAVIGAAVAEFGHVDILVCNHARNGGDAALDEVDVDMLDGHWAVDARSAVMLAKAFAAQHDGRPGGRVFFMTSGQSMGPMPGEIAYALAKGALAEITLTIADYLADRGICVNTINPGPVQTGYLDQAMWDYVAPMFPGGRYGFPDDPARLIAWLATDEARWITGQVLNTEGGFGRWRARGADPRYVDGG</sequence>